<evidence type="ECO:0000256" key="1">
    <source>
        <dbReference type="ARBA" id="ARBA00022729"/>
    </source>
</evidence>
<dbReference type="PANTHER" id="PTHR15337">
    <property type="entry name" value="ANTERIOR GRADIENT PROTEIN-RELATED"/>
    <property type="match status" value="1"/>
</dbReference>
<feature type="signal peptide" evidence="2">
    <location>
        <begin position="1"/>
        <end position="25"/>
    </location>
</feature>
<dbReference type="InterPro" id="IPR051099">
    <property type="entry name" value="AGR/TXD"/>
</dbReference>
<dbReference type="PROSITE" id="PS51352">
    <property type="entry name" value="THIOREDOXIN_2"/>
    <property type="match status" value="1"/>
</dbReference>
<keyword evidence="1 2" id="KW-0732">Signal</keyword>
<dbReference type="PANTHER" id="PTHR15337:SF11">
    <property type="entry name" value="THIOREDOXIN DOMAIN-CONTAINING PROTEIN"/>
    <property type="match status" value="1"/>
</dbReference>
<dbReference type="InterPro" id="IPR013766">
    <property type="entry name" value="Thioredoxin_domain"/>
</dbReference>
<dbReference type="Pfam" id="PF13098">
    <property type="entry name" value="Thioredoxin_2"/>
    <property type="match status" value="2"/>
</dbReference>
<name>A0A6S6TIU6_9GAMM</name>
<proteinExistence type="predicted"/>
<dbReference type="Gene3D" id="3.40.30.10">
    <property type="entry name" value="Glutaredoxin"/>
    <property type="match status" value="2"/>
</dbReference>
<dbReference type="SUPFAM" id="SSF52833">
    <property type="entry name" value="Thioredoxin-like"/>
    <property type="match status" value="2"/>
</dbReference>
<gene>
    <name evidence="4" type="ORF">HELGO_WM13723</name>
</gene>
<evidence type="ECO:0000313" key="4">
    <source>
        <dbReference type="EMBL" id="CAA6814788.1"/>
    </source>
</evidence>
<dbReference type="InterPro" id="IPR012336">
    <property type="entry name" value="Thioredoxin-like_fold"/>
</dbReference>
<evidence type="ECO:0000256" key="2">
    <source>
        <dbReference type="SAM" id="SignalP"/>
    </source>
</evidence>
<feature type="domain" description="Thioredoxin" evidence="3">
    <location>
        <begin position="14"/>
        <end position="167"/>
    </location>
</feature>
<evidence type="ECO:0000259" key="3">
    <source>
        <dbReference type="PROSITE" id="PS51352"/>
    </source>
</evidence>
<dbReference type="AlphaFoldDB" id="A0A6S6TIU6"/>
<accession>A0A6S6TIU6</accession>
<sequence length="339" mass="39217">MKTAAILTKWLAAMSILLLSTNSIADTQQGEIVGATKHDMPSWFKESFLDISEDASEAGDENKHVMLFFQRDDCPYCERMLRESIDAEPLRSFIQEHFDVIAINTKGDREIAFDENTIVTEKELKEKLKVKHTPNLYFLNHQNDAVARLNGYRSPARMKHLLEYVQTKSYLKTSLPDYMAEHVTKGAYKLRENDLFQPLDDLSKVKGPLAVIFEDSSCDECDYLHDRLLMHPDIQQEIKAFTVVRLNTDSDKKITNTDGETMTPAQWANTLKMTYRPGIIMYVDGKQMEHINGTLYPYHFRETLRYIGRGMHKTMTRKEYMSARKEELLSSGENIDYSE</sequence>
<feature type="chain" id="PRO_5027790898" evidence="2">
    <location>
        <begin position="26"/>
        <end position="339"/>
    </location>
</feature>
<organism evidence="4">
    <name type="scientific">uncultured Thiotrichaceae bacterium</name>
    <dbReference type="NCBI Taxonomy" id="298394"/>
    <lineage>
        <taxon>Bacteria</taxon>
        <taxon>Pseudomonadati</taxon>
        <taxon>Pseudomonadota</taxon>
        <taxon>Gammaproteobacteria</taxon>
        <taxon>Thiotrichales</taxon>
        <taxon>Thiotrichaceae</taxon>
        <taxon>environmental samples</taxon>
    </lineage>
</organism>
<reference evidence="4" key="1">
    <citation type="submission" date="2020-01" db="EMBL/GenBank/DDBJ databases">
        <authorList>
            <person name="Meier V. D."/>
            <person name="Meier V D."/>
        </authorList>
    </citation>
    <scope>NUCLEOTIDE SEQUENCE</scope>
    <source>
        <strain evidence="4">HLG_WM_MAG_09</strain>
    </source>
</reference>
<protein>
    <submittedName>
        <fullName evidence="4">Thioredoxin SoxW</fullName>
    </submittedName>
</protein>
<dbReference type="EMBL" id="CACVAT010000234">
    <property type="protein sequence ID" value="CAA6814788.1"/>
    <property type="molecule type" value="Genomic_DNA"/>
</dbReference>
<dbReference type="InterPro" id="IPR036249">
    <property type="entry name" value="Thioredoxin-like_sf"/>
</dbReference>